<dbReference type="Proteomes" id="UP000034150">
    <property type="component" value="Unassembled WGS sequence"/>
</dbReference>
<gene>
    <name evidence="1" type="ORF">WN67_05910</name>
</gene>
<keyword evidence="2" id="KW-1185">Reference proteome</keyword>
<reference evidence="1 2" key="1">
    <citation type="journal article" date="2015" name="Genome Announc.">
        <title>Draft Genome Sequence of Mycobacterium obuense Strain UC1, Isolated from Patient Sputum.</title>
        <authorList>
            <person name="Greninger A.L."/>
            <person name="Cunningham G."/>
            <person name="Hsu E.D."/>
            <person name="Yu J.M."/>
            <person name="Chiu C.Y."/>
            <person name="Miller S."/>
        </authorList>
    </citation>
    <scope>NUCLEOTIDE SEQUENCE [LARGE SCALE GENOMIC DNA]</scope>
    <source>
        <strain evidence="1 2">UC1</strain>
    </source>
</reference>
<dbReference type="AlphaFoldDB" id="A0A0M2K6T4"/>
<dbReference type="PATRIC" id="fig|1807.13.peg.1903"/>
<accession>A0A0M2K6T4</accession>
<evidence type="ECO:0000313" key="1">
    <source>
        <dbReference type="EMBL" id="KKF02900.1"/>
    </source>
</evidence>
<dbReference type="EMBL" id="LAUZ02000016">
    <property type="protein sequence ID" value="KKF02900.1"/>
    <property type="molecule type" value="Genomic_DNA"/>
</dbReference>
<evidence type="ECO:0000313" key="2">
    <source>
        <dbReference type="Proteomes" id="UP000034150"/>
    </source>
</evidence>
<protein>
    <submittedName>
        <fullName evidence="1">Uncharacterized protein</fullName>
    </submittedName>
</protein>
<proteinExistence type="predicted"/>
<name>A0A0M2K6T4_9MYCO</name>
<comment type="caution">
    <text evidence="1">The sequence shown here is derived from an EMBL/GenBank/DDBJ whole genome shotgun (WGS) entry which is preliminary data.</text>
</comment>
<sequence>MTVRGNERPPAPRAPHARPTQVVIVHDLQEGDYLPDYGSTVSAVDVRTERLGIEWVDLQLSDHRQLTLDGHDDIAAVPAVVESTPSGRR</sequence>
<organism evidence="1 2">
    <name type="scientific">Mycolicibacterium obuense</name>
    <dbReference type="NCBI Taxonomy" id="1807"/>
    <lineage>
        <taxon>Bacteria</taxon>
        <taxon>Bacillati</taxon>
        <taxon>Actinomycetota</taxon>
        <taxon>Actinomycetes</taxon>
        <taxon>Mycobacteriales</taxon>
        <taxon>Mycobacteriaceae</taxon>
        <taxon>Mycolicibacterium</taxon>
    </lineage>
</organism>